<dbReference type="Proteomes" id="UP000253314">
    <property type="component" value="Unassembled WGS sequence"/>
</dbReference>
<comment type="caution">
    <text evidence="1">The sequence shown here is derived from an EMBL/GenBank/DDBJ whole genome shotgun (WGS) entry which is preliminary data.</text>
</comment>
<accession>A0A366XNP7</accession>
<organism evidence="1 2">
    <name type="scientific">Bacillus taeanensis</name>
    <dbReference type="NCBI Taxonomy" id="273032"/>
    <lineage>
        <taxon>Bacteria</taxon>
        <taxon>Bacillati</taxon>
        <taxon>Bacillota</taxon>
        <taxon>Bacilli</taxon>
        <taxon>Bacillales</taxon>
        <taxon>Bacillaceae</taxon>
        <taxon>Bacillus</taxon>
    </lineage>
</organism>
<evidence type="ECO:0000313" key="2">
    <source>
        <dbReference type="Proteomes" id="UP000253314"/>
    </source>
</evidence>
<dbReference type="OrthoDB" id="2913928at2"/>
<dbReference type="EMBL" id="QOCW01000027">
    <property type="protein sequence ID" value="RBW67980.1"/>
    <property type="molecule type" value="Genomic_DNA"/>
</dbReference>
<keyword evidence="2" id="KW-1185">Reference proteome</keyword>
<proteinExistence type="predicted"/>
<reference evidence="1 2" key="1">
    <citation type="submission" date="2018-07" db="EMBL/GenBank/DDBJ databases">
        <title>Lottiidibacillus patelloidae gen. nov., sp. nov., isolated from the intestinal tract of a marine limpet and the reclassification of B. taeanensis BH030017T, B. algicola KMM 3737T and B. hwajinpoensis SW-72T as genus Lottiidibacillus.</title>
        <authorList>
            <person name="Liu R."/>
            <person name="Huang Z."/>
        </authorList>
    </citation>
    <scope>NUCLEOTIDE SEQUENCE [LARGE SCALE GENOMIC DNA]</scope>
    <source>
        <strain evidence="1 2">BH030017</strain>
    </source>
</reference>
<sequence>MSQQVRNHMVEFLCSKTTMGAEKVLKMTDVEVEYYHWLYSDDEAGDYVIVH</sequence>
<name>A0A366XNP7_9BACI</name>
<dbReference type="NCBIfam" id="NF033562">
    <property type="entry name" value="BH0509_fam"/>
    <property type="match status" value="1"/>
</dbReference>
<dbReference type="RefSeq" id="WP_113807791.1">
    <property type="nucleotide sequence ID" value="NZ_QOCW01000027.1"/>
</dbReference>
<dbReference type="InterPro" id="IPR049615">
    <property type="entry name" value="BH0509-like"/>
</dbReference>
<evidence type="ECO:0000313" key="1">
    <source>
        <dbReference type="EMBL" id="RBW67980.1"/>
    </source>
</evidence>
<protein>
    <recommendedName>
        <fullName evidence="3">BH0509 family protein</fullName>
    </recommendedName>
</protein>
<dbReference type="AlphaFoldDB" id="A0A366XNP7"/>
<gene>
    <name evidence="1" type="ORF">DS031_19440</name>
</gene>
<evidence type="ECO:0008006" key="3">
    <source>
        <dbReference type="Google" id="ProtNLM"/>
    </source>
</evidence>